<gene>
    <name evidence="9" type="primary">rbsK</name>
    <name evidence="11" type="ORF">A7Q10_04110</name>
</gene>
<dbReference type="Proteomes" id="UP000297713">
    <property type="component" value="Unassembled WGS sequence"/>
</dbReference>
<evidence type="ECO:0000256" key="3">
    <source>
        <dbReference type="ARBA" id="ARBA00022741"/>
    </source>
</evidence>
<dbReference type="InterPro" id="IPR011611">
    <property type="entry name" value="PfkB_dom"/>
</dbReference>
<comment type="subcellular location">
    <subcellularLocation>
        <location evidence="9">Cytoplasm</location>
    </subcellularLocation>
</comment>
<feature type="binding site" evidence="9">
    <location>
        <begin position="249"/>
        <end position="250"/>
    </location>
    <ligand>
        <name>ATP</name>
        <dbReference type="ChEBI" id="CHEBI:30616"/>
    </ligand>
</feature>
<evidence type="ECO:0000256" key="4">
    <source>
        <dbReference type="ARBA" id="ARBA00022777"/>
    </source>
</evidence>
<keyword evidence="12" id="KW-1185">Reference proteome</keyword>
<feature type="binding site" evidence="9">
    <location>
        <position position="280"/>
    </location>
    <ligand>
        <name>K(+)</name>
        <dbReference type="ChEBI" id="CHEBI:29103"/>
    </ligand>
</feature>
<dbReference type="UniPathway" id="UPA00916">
    <property type="reaction ID" value="UER00889"/>
</dbReference>
<keyword evidence="3 9" id="KW-0547">Nucleotide-binding</keyword>
<keyword evidence="4 9" id="KW-0418">Kinase</keyword>
<evidence type="ECO:0000256" key="6">
    <source>
        <dbReference type="ARBA" id="ARBA00022842"/>
    </source>
</evidence>
<evidence type="ECO:0000256" key="9">
    <source>
        <dbReference type="HAMAP-Rule" id="MF_01987"/>
    </source>
</evidence>
<dbReference type="PANTHER" id="PTHR10584:SF166">
    <property type="entry name" value="RIBOKINASE"/>
    <property type="match status" value="1"/>
</dbReference>
<feature type="binding site" evidence="9">
    <location>
        <position position="244"/>
    </location>
    <ligand>
        <name>K(+)</name>
        <dbReference type="ChEBI" id="CHEBI:29103"/>
    </ligand>
</feature>
<keyword evidence="2 9" id="KW-0479">Metal-binding</keyword>
<dbReference type="GO" id="GO:0019303">
    <property type="term" value="P:D-ribose catabolic process"/>
    <property type="evidence" value="ECO:0007669"/>
    <property type="project" value="UniProtKB-UniRule"/>
</dbReference>
<name>A0A4Y8PJB9_9BACT</name>
<evidence type="ECO:0000259" key="10">
    <source>
        <dbReference type="Pfam" id="PF00294"/>
    </source>
</evidence>
<dbReference type="GO" id="GO:0004747">
    <property type="term" value="F:ribokinase activity"/>
    <property type="evidence" value="ECO:0007669"/>
    <property type="project" value="UniProtKB-UniRule"/>
</dbReference>
<evidence type="ECO:0000256" key="1">
    <source>
        <dbReference type="ARBA" id="ARBA00022679"/>
    </source>
</evidence>
<feature type="active site" description="Proton acceptor" evidence="9">
    <location>
        <position position="250"/>
    </location>
</feature>
<dbReference type="InterPro" id="IPR002139">
    <property type="entry name" value="Ribo/fructo_kinase"/>
</dbReference>
<feature type="binding site" evidence="9">
    <location>
        <position position="283"/>
    </location>
    <ligand>
        <name>K(+)</name>
        <dbReference type="ChEBI" id="CHEBI:29103"/>
    </ligand>
</feature>
<accession>A0A4Y8PJB9</accession>
<comment type="catalytic activity">
    <reaction evidence="9">
        <text>D-ribose + ATP = D-ribose 5-phosphate + ADP + H(+)</text>
        <dbReference type="Rhea" id="RHEA:13697"/>
        <dbReference type="ChEBI" id="CHEBI:15378"/>
        <dbReference type="ChEBI" id="CHEBI:30616"/>
        <dbReference type="ChEBI" id="CHEBI:47013"/>
        <dbReference type="ChEBI" id="CHEBI:78346"/>
        <dbReference type="ChEBI" id="CHEBI:456216"/>
        <dbReference type="EC" id="2.7.1.15"/>
    </reaction>
</comment>
<keyword evidence="7 9" id="KW-0630">Potassium</keyword>
<evidence type="ECO:0000256" key="2">
    <source>
        <dbReference type="ARBA" id="ARBA00022723"/>
    </source>
</evidence>
<evidence type="ECO:0000313" key="12">
    <source>
        <dbReference type="Proteomes" id="UP000297713"/>
    </source>
</evidence>
<comment type="caution">
    <text evidence="11">The sequence shown here is derived from an EMBL/GenBank/DDBJ whole genome shotgun (WGS) entry which is preliminary data.</text>
</comment>
<dbReference type="EMBL" id="LXQC01000057">
    <property type="protein sequence ID" value="TFE71782.1"/>
    <property type="molecule type" value="Genomic_DNA"/>
</dbReference>
<dbReference type="OrthoDB" id="9775849at2"/>
<feature type="binding site" evidence="9">
    <location>
        <position position="246"/>
    </location>
    <ligand>
        <name>K(+)</name>
        <dbReference type="ChEBI" id="CHEBI:29103"/>
    </ligand>
</feature>
<dbReference type="PANTHER" id="PTHR10584">
    <property type="entry name" value="SUGAR KINASE"/>
    <property type="match status" value="1"/>
</dbReference>
<proteinExistence type="inferred from homology"/>
<comment type="activity regulation">
    <text evidence="9">Activated by a monovalent cation that binds near, but not in, the active site. The most likely occupant of the site in vivo is potassium. Ion binding induces a conformational change that may alter substrate affinity.</text>
</comment>
<organism evidence="11 12">
    <name type="scientific">Methylacidiphilum caldifontis</name>
    <dbReference type="NCBI Taxonomy" id="2795386"/>
    <lineage>
        <taxon>Bacteria</taxon>
        <taxon>Pseudomonadati</taxon>
        <taxon>Verrucomicrobiota</taxon>
        <taxon>Methylacidiphilae</taxon>
        <taxon>Methylacidiphilales</taxon>
        <taxon>Methylacidiphilaceae</taxon>
        <taxon>Methylacidiphilum (ex Ratnadevi et al. 2023)</taxon>
    </lineage>
</organism>
<feature type="binding site" evidence="9">
    <location>
        <begin position="9"/>
        <end position="11"/>
    </location>
    <ligand>
        <name>substrate</name>
    </ligand>
</feature>
<comment type="similarity">
    <text evidence="9">Belongs to the carbohydrate kinase PfkB family. Ribokinase subfamily.</text>
</comment>
<keyword evidence="6 9" id="KW-0460">Magnesium</keyword>
<feature type="binding site" evidence="9">
    <location>
        <position position="285"/>
    </location>
    <ligand>
        <name>K(+)</name>
        <dbReference type="ChEBI" id="CHEBI:29103"/>
    </ligand>
</feature>
<comment type="function">
    <text evidence="9">Catalyzes the phosphorylation of ribose at O-5 in a reaction requiring ATP and magnesium. The resulting D-ribose-5-phosphate can then be used either for sythesis of nucleotides, histidine, and tryptophan, or as a component of the pentose phosphate pathway.</text>
</comment>
<dbReference type="GO" id="GO:0005524">
    <property type="term" value="F:ATP binding"/>
    <property type="evidence" value="ECO:0007669"/>
    <property type="project" value="UniProtKB-UniRule"/>
</dbReference>
<keyword evidence="5 9" id="KW-0067">ATP-binding</keyword>
<comment type="cofactor">
    <cofactor evidence="9">
        <name>Mg(2+)</name>
        <dbReference type="ChEBI" id="CHEBI:18420"/>
    </cofactor>
    <text evidence="9">Requires a divalent cation, most likely magnesium in vivo, as an electrophilic catalyst to aid phosphoryl group transfer. It is the chelate of the metal and the nucleotide that is the actual substrate.</text>
</comment>
<protein>
    <recommendedName>
        <fullName evidence="9">Ribokinase</fullName>
        <shortName evidence="9">RK</shortName>
        <ecNumber evidence="9">2.7.1.15</ecNumber>
    </recommendedName>
</protein>
<reference evidence="11 12" key="1">
    <citation type="submission" date="2016-05" db="EMBL/GenBank/DDBJ databases">
        <title>Diversity and Homogeneity among Thermoacidophilic Verrucomicrobia Methanotrophs Linked with Geographical Origin.</title>
        <authorList>
            <person name="Erikstad H.-A."/>
            <person name="Smestad N.B."/>
            <person name="Ceballos R.M."/>
            <person name="Birkeland N.-K."/>
        </authorList>
    </citation>
    <scope>NUCLEOTIDE SEQUENCE [LARGE SCALE GENOMIC DNA]</scope>
    <source>
        <strain evidence="11 12">Phi</strain>
    </source>
</reference>
<dbReference type="CDD" id="cd01174">
    <property type="entry name" value="ribokinase"/>
    <property type="match status" value="1"/>
</dbReference>
<feature type="binding site" evidence="9">
    <location>
        <position position="182"/>
    </location>
    <ligand>
        <name>ATP</name>
        <dbReference type="ChEBI" id="CHEBI:30616"/>
    </ligand>
</feature>
<dbReference type="RefSeq" id="WP_134439147.1">
    <property type="nucleotide sequence ID" value="NZ_LXQC01000057.1"/>
</dbReference>
<dbReference type="SUPFAM" id="SSF53613">
    <property type="entry name" value="Ribokinase-like"/>
    <property type="match status" value="1"/>
</dbReference>
<dbReference type="GO" id="GO:0046872">
    <property type="term" value="F:metal ion binding"/>
    <property type="evidence" value="ECO:0007669"/>
    <property type="project" value="UniProtKB-KW"/>
</dbReference>
<evidence type="ECO:0000256" key="8">
    <source>
        <dbReference type="ARBA" id="ARBA00023277"/>
    </source>
</evidence>
<keyword evidence="8 9" id="KW-0119">Carbohydrate metabolism</keyword>
<dbReference type="Pfam" id="PF00294">
    <property type="entry name" value="PfkB"/>
    <property type="match status" value="1"/>
</dbReference>
<evidence type="ECO:0000256" key="5">
    <source>
        <dbReference type="ARBA" id="ARBA00022840"/>
    </source>
</evidence>
<dbReference type="AlphaFoldDB" id="A0A4Y8PJB9"/>
<evidence type="ECO:0000313" key="11">
    <source>
        <dbReference type="EMBL" id="TFE71782.1"/>
    </source>
</evidence>
<dbReference type="GO" id="GO:0005829">
    <property type="term" value="C:cytosol"/>
    <property type="evidence" value="ECO:0007669"/>
    <property type="project" value="TreeGrafter"/>
</dbReference>
<feature type="binding site" evidence="9">
    <location>
        <position position="250"/>
    </location>
    <ligand>
        <name>substrate</name>
    </ligand>
</feature>
<dbReference type="Gene3D" id="3.40.1190.20">
    <property type="match status" value="1"/>
</dbReference>
<dbReference type="HAMAP" id="MF_01987">
    <property type="entry name" value="Ribokinase"/>
    <property type="match status" value="1"/>
</dbReference>
<dbReference type="InterPro" id="IPR029056">
    <property type="entry name" value="Ribokinase-like"/>
</dbReference>
<dbReference type="InterPro" id="IPR011877">
    <property type="entry name" value="Ribokinase"/>
</dbReference>
<dbReference type="EC" id="2.7.1.15" evidence="9"/>
<feature type="binding site" evidence="9">
    <location>
        <begin position="217"/>
        <end position="222"/>
    </location>
    <ligand>
        <name>ATP</name>
        <dbReference type="ChEBI" id="CHEBI:30616"/>
    </ligand>
</feature>
<evidence type="ECO:0000256" key="7">
    <source>
        <dbReference type="ARBA" id="ARBA00022958"/>
    </source>
</evidence>
<keyword evidence="1 9" id="KW-0808">Transferase</keyword>
<comment type="pathway">
    <text evidence="9">Carbohydrate metabolism; D-ribose degradation; D-ribose 5-phosphate from beta-D-ribopyranose: step 2/2.</text>
</comment>
<comment type="subunit">
    <text evidence="9">Homodimer.</text>
</comment>
<keyword evidence="9" id="KW-0963">Cytoplasm</keyword>
<dbReference type="PRINTS" id="PR00990">
    <property type="entry name" value="RIBOKINASE"/>
</dbReference>
<feature type="domain" description="Carbohydrate kinase PfkB" evidence="10">
    <location>
        <begin position="4"/>
        <end position="292"/>
    </location>
</feature>
<comment type="caution">
    <text evidence="9">Lacks conserved residue(s) required for the propagation of feature annotation.</text>
</comment>
<feature type="binding site" evidence="9">
    <location>
        <begin position="37"/>
        <end position="41"/>
    </location>
    <ligand>
        <name>substrate</name>
    </ligand>
</feature>
<sequence>MLWIVGSCNIDLTVRVESFPKVGETILARESAIAVGGKGANQAVATALWNVKPKFISCVGKDAWGKTICQKLQHYGLDVSLIAVSEKHPTGMAWIEIDKKGDNRITVAPGANLDLVTDQVLGNMAGLSSADYLLAQLEVPLRVVEAAFEYAKKRGGKTILNPSPCLEGLSKVFSLTDYLVLNETECCKLAAVSSLLEEKEKAKSFFFQWGISVLVVTAGPQGAFVFERGGQSRHVRPPLVQVVDSSGAGDAFLGTFTSWLVMGKTLVKALKAAVVSGALACTRKGTMSSLPDPKEVLLHLS</sequence>
<feature type="binding site" evidence="9">
    <location>
        <position position="289"/>
    </location>
    <ligand>
        <name>K(+)</name>
        <dbReference type="ChEBI" id="CHEBI:29103"/>
    </ligand>
</feature>
<feature type="binding site" evidence="9">
    <location>
        <position position="138"/>
    </location>
    <ligand>
        <name>substrate</name>
    </ligand>
</feature>